<dbReference type="Proteomes" id="UP000693942">
    <property type="component" value="Unassembled WGS sequence"/>
</dbReference>
<keyword evidence="2" id="KW-0479">Metal-binding</keyword>
<dbReference type="FunFam" id="3.30.160.60:FF:000343">
    <property type="entry name" value="C2H2 transcription factor (AmdX)"/>
    <property type="match status" value="1"/>
</dbReference>
<gene>
    <name evidence="10" type="primary">RSF2-1</name>
    <name evidence="10" type="ORF">Forpi1262_v015534</name>
</gene>
<evidence type="ECO:0000256" key="4">
    <source>
        <dbReference type="ARBA" id="ARBA00022771"/>
    </source>
</evidence>
<feature type="region of interest" description="Disordered" evidence="8">
    <location>
        <begin position="301"/>
        <end position="322"/>
    </location>
</feature>
<dbReference type="Pfam" id="PF00096">
    <property type="entry name" value="zf-C2H2"/>
    <property type="match status" value="2"/>
</dbReference>
<dbReference type="PROSITE" id="PS00028">
    <property type="entry name" value="ZINC_FINGER_C2H2_1"/>
    <property type="match status" value="2"/>
</dbReference>
<organism evidence="10 11">
    <name type="scientific">Fusarium oxysporum f. sp. raphani</name>
    <dbReference type="NCBI Taxonomy" id="96318"/>
    <lineage>
        <taxon>Eukaryota</taxon>
        <taxon>Fungi</taxon>
        <taxon>Dikarya</taxon>
        <taxon>Ascomycota</taxon>
        <taxon>Pezizomycotina</taxon>
        <taxon>Sordariomycetes</taxon>
        <taxon>Hypocreomycetidae</taxon>
        <taxon>Hypocreales</taxon>
        <taxon>Nectriaceae</taxon>
        <taxon>Fusarium</taxon>
        <taxon>Fusarium oxysporum species complex</taxon>
    </lineage>
</organism>
<evidence type="ECO:0000313" key="11">
    <source>
        <dbReference type="Proteomes" id="UP000693942"/>
    </source>
</evidence>
<keyword evidence="5" id="KW-0862">Zinc</keyword>
<dbReference type="GO" id="GO:0000785">
    <property type="term" value="C:chromatin"/>
    <property type="evidence" value="ECO:0007669"/>
    <property type="project" value="TreeGrafter"/>
</dbReference>
<keyword evidence="6" id="KW-0539">Nucleus</keyword>
<evidence type="ECO:0000256" key="5">
    <source>
        <dbReference type="ARBA" id="ARBA00022833"/>
    </source>
</evidence>
<evidence type="ECO:0000256" key="2">
    <source>
        <dbReference type="ARBA" id="ARBA00022723"/>
    </source>
</evidence>
<dbReference type="GO" id="GO:0000978">
    <property type="term" value="F:RNA polymerase II cis-regulatory region sequence-specific DNA binding"/>
    <property type="evidence" value="ECO:0007669"/>
    <property type="project" value="InterPro"/>
</dbReference>
<name>A0A8J5UJ17_FUSOX</name>
<dbReference type="InterPro" id="IPR013087">
    <property type="entry name" value="Znf_C2H2_type"/>
</dbReference>
<dbReference type="PANTHER" id="PTHR40626">
    <property type="entry name" value="MIP31509P"/>
    <property type="match status" value="1"/>
</dbReference>
<evidence type="ECO:0000256" key="3">
    <source>
        <dbReference type="ARBA" id="ARBA00022737"/>
    </source>
</evidence>
<feature type="domain" description="C2H2-type" evidence="9">
    <location>
        <begin position="201"/>
        <end position="229"/>
    </location>
</feature>
<keyword evidence="3" id="KW-0677">Repeat</keyword>
<evidence type="ECO:0000256" key="6">
    <source>
        <dbReference type="ARBA" id="ARBA00023242"/>
    </source>
</evidence>
<dbReference type="GO" id="GO:0000981">
    <property type="term" value="F:DNA-binding transcription factor activity, RNA polymerase II-specific"/>
    <property type="evidence" value="ECO:0007669"/>
    <property type="project" value="InterPro"/>
</dbReference>
<proteinExistence type="predicted"/>
<evidence type="ECO:0000256" key="1">
    <source>
        <dbReference type="ARBA" id="ARBA00004123"/>
    </source>
</evidence>
<accession>A0A8J5UJ17</accession>
<dbReference type="GO" id="GO:0008270">
    <property type="term" value="F:zinc ion binding"/>
    <property type="evidence" value="ECO:0007669"/>
    <property type="project" value="UniProtKB-KW"/>
</dbReference>
<comment type="caution">
    <text evidence="10">The sequence shown here is derived from an EMBL/GenBank/DDBJ whole genome shotgun (WGS) entry which is preliminary data.</text>
</comment>
<reference evidence="10" key="1">
    <citation type="submission" date="2021-04" db="EMBL/GenBank/DDBJ databases">
        <title>First draft genome resource for Brassicaceae pathogens Fusarium oxysporum f. sp. raphani and Fusarium oxysporum f. sp. rapae.</title>
        <authorList>
            <person name="Asai S."/>
        </authorList>
    </citation>
    <scope>NUCLEOTIDE SEQUENCE</scope>
    <source>
        <strain evidence="10">Tf1262</strain>
    </source>
</reference>
<keyword evidence="4 7" id="KW-0863">Zinc-finger</keyword>
<dbReference type="EMBL" id="JAELUR010000016">
    <property type="protein sequence ID" value="KAG7423217.1"/>
    <property type="molecule type" value="Genomic_DNA"/>
</dbReference>
<dbReference type="PROSITE" id="PS50157">
    <property type="entry name" value="ZINC_FINGER_C2H2_2"/>
    <property type="match status" value="2"/>
</dbReference>
<dbReference type="AlphaFoldDB" id="A0A8J5UJ17"/>
<dbReference type="FunFam" id="3.30.160.60:FF:000446">
    <property type="entry name" value="Zinc finger protein"/>
    <property type="match status" value="1"/>
</dbReference>
<protein>
    <submittedName>
        <fullName evidence="10">Respiration factor 2</fullName>
    </submittedName>
</protein>
<sequence length="489" mass="53307">MYVMLLLDPGSRIERGSSGKFPLTNVLTGPCLFLGLCLLPPRCRPPEPRRSGAQASSRHAALQLQEELAKCPKTGALTLLLLPLSLYLIATAQQPRSSPTHDNAASETLLTPERTCASLEHLGSVINRLRRQGFTLFNRHVRSAFVQHNSLIITPNNKAPANIPPKTDKPRPHVCGTCQRSFARLEHLKRHERSHTKEKPFECPECSRRFARSDLLLRHRQKLHQTSIPSSRPRNRRGSASGVAPGQSRARKNSVARPNPTASNAPATSMRPRANAITHVDGSTMQMMAAANISVVRGMCPSHTHSRHSSLAGSPIHSLDHDSGGMSAAIGLRDVQNGLPKLETHTLGGLEFSNGLQTAPPTATFNTEFDLEGFLLGPSSTTNPKTLHYSDLPQPMALEQASSLAPSCNEIPLNQTLDEDIDCFTGFEHQIFFNMSETLVDGSSPSTISTRRSTISDVMLHGSIHPSPTGTSTMWQPSVMDFQHGSTIL</sequence>
<evidence type="ECO:0000313" key="10">
    <source>
        <dbReference type="EMBL" id="KAG7423217.1"/>
    </source>
</evidence>
<feature type="domain" description="C2H2-type" evidence="9">
    <location>
        <begin position="173"/>
        <end position="200"/>
    </location>
</feature>
<dbReference type="SMART" id="SM00355">
    <property type="entry name" value="ZnF_C2H2"/>
    <property type="match status" value="2"/>
</dbReference>
<dbReference type="InterPro" id="IPR051059">
    <property type="entry name" value="VerF-like"/>
</dbReference>
<feature type="region of interest" description="Disordered" evidence="8">
    <location>
        <begin position="223"/>
        <end position="273"/>
    </location>
</feature>
<dbReference type="PANTHER" id="PTHR40626:SF13">
    <property type="entry name" value="RESPIRATION FACTOR 2-RELATED"/>
    <property type="match status" value="1"/>
</dbReference>
<dbReference type="GO" id="GO:0005634">
    <property type="term" value="C:nucleus"/>
    <property type="evidence" value="ECO:0007669"/>
    <property type="project" value="UniProtKB-SubCell"/>
</dbReference>
<comment type="subcellular location">
    <subcellularLocation>
        <location evidence="1">Nucleus</location>
    </subcellularLocation>
</comment>
<evidence type="ECO:0000256" key="8">
    <source>
        <dbReference type="SAM" id="MobiDB-lite"/>
    </source>
</evidence>
<evidence type="ECO:0000259" key="9">
    <source>
        <dbReference type="PROSITE" id="PS50157"/>
    </source>
</evidence>
<evidence type="ECO:0000256" key="7">
    <source>
        <dbReference type="PROSITE-ProRule" id="PRU00042"/>
    </source>
</evidence>